<dbReference type="AlphaFoldDB" id="A0A7L2S0D7"/>
<dbReference type="OrthoDB" id="269822at2759"/>
<dbReference type="EMBL" id="VYZS01350634">
    <property type="protein sequence ID" value="NXS14588.1"/>
    <property type="molecule type" value="Genomic_DNA"/>
</dbReference>
<reference evidence="2 3" key="1">
    <citation type="submission" date="2019-09" db="EMBL/GenBank/DDBJ databases">
        <title>Bird 10,000 Genomes (B10K) Project - Family phase.</title>
        <authorList>
            <person name="Zhang G."/>
        </authorList>
    </citation>
    <scope>NUCLEOTIDE SEQUENCE [LARGE SCALE GENOMIC DNA]</scope>
    <source>
        <strain evidence="2">B10K-DU-002-79</strain>
    </source>
</reference>
<dbReference type="Proteomes" id="UP000560066">
    <property type="component" value="Unassembled WGS sequence"/>
</dbReference>
<feature type="region of interest" description="Disordered" evidence="1">
    <location>
        <begin position="1"/>
        <end position="32"/>
    </location>
</feature>
<proteinExistence type="predicted"/>
<keyword evidence="3" id="KW-1185">Reference proteome</keyword>
<accession>A0A7L2S0D7</accession>
<protein>
    <submittedName>
        <fullName evidence="2">PLCH1 phosphodiesterase</fullName>
    </submittedName>
</protein>
<comment type="caution">
    <text evidence="2">The sequence shown here is derived from an EMBL/GenBank/DDBJ whole genome shotgun (WGS) entry which is preliminary data.</text>
</comment>
<organism evidence="2 3">
    <name type="scientific">Neodrepanis coruscans</name>
    <name type="common">wattled asity</name>
    <dbReference type="NCBI Taxonomy" id="254563"/>
    <lineage>
        <taxon>Eukaryota</taxon>
        <taxon>Metazoa</taxon>
        <taxon>Chordata</taxon>
        <taxon>Craniata</taxon>
        <taxon>Vertebrata</taxon>
        <taxon>Euteleostomi</taxon>
        <taxon>Archelosauria</taxon>
        <taxon>Archosauria</taxon>
        <taxon>Dinosauria</taxon>
        <taxon>Saurischia</taxon>
        <taxon>Theropoda</taxon>
        <taxon>Coelurosauria</taxon>
        <taxon>Aves</taxon>
        <taxon>Neognathae</taxon>
        <taxon>Neoaves</taxon>
        <taxon>Telluraves</taxon>
        <taxon>Australaves</taxon>
        <taxon>Passeriformes</taxon>
        <taxon>Philepittidae</taxon>
        <taxon>Neodrepanis</taxon>
    </lineage>
</organism>
<sequence length="68" mass="7018">ERQEAGRHRAPGVVLRNRPSASPHATNRHSTGSIIASCLPTFPGGALEGRGAPEGSCSALQCGERCHG</sequence>
<feature type="non-terminal residue" evidence="2">
    <location>
        <position position="1"/>
    </location>
</feature>
<evidence type="ECO:0000313" key="2">
    <source>
        <dbReference type="EMBL" id="NXS14588.1"/>
    </source>
</evidence>
<name>A0A7L2S0D7_9PASS</name>
<evidence type="ECO:0000313" key="3">
    <source>
        <dbReference type="Proteomes" id="UP000560066"/>
    </source>
</evidence>
<evidence type="ECO:0000256" key="1">
    <source>
        <dbReference type="SAM" id="MobiDB-lite"/>
    </source>
</evidence>
<gene>
    <name evidence="2" type="primary">Plch1</name>
    <name evidence="2" type="ORF">NEOCOR_R09112</name>
</gene>
<feature type="non-terminal residue" evidence="2">
    <location>
        <position position="68"/>
    </location>
</feature>
<feature type="compositionally biased region" description="Polar residues" evidence="1">
    <location>
        <begin position="19"/>
        <end position="32"/>
    </location>
</feature>